<feature type="domain" description="Penicillin-binding protein transpeptidase" evidence="8">
    <location>
        <begin position="59"/>
        <end position="253"/>
    </location>
</feature>
<evidence type="ECO:0000313" key="9">
    <source>
        <dbReference type="EMBL" id="OWW18062.1"/>
    </source>
</evidence>
<comment type="caution">
    <text evidence="9">The sequence shown here is derived from an EMBL/GenBank/DDBJ whole genome shotgun (WGS) entry which is preliminary data.</text>
</comment>
<dbReference type="InterPro" id="IPR012338">
    <property type="entry name" value="Beta-lactam/transpept-like"/>
</dbReference>
<dbReference type="RefSeq" id="WP_088710781.1">
    <property type="nucleotide sequence ID" value="NZ_LSTO01000034.1"/>
</dbReference>
<evidence type="ECO:0000256" key="1">
    <source>
        <dbReference type="ARBA" id="ARBA00001526"/>
    </source>
</evidence>
<name>A0A254T9T4_9BURK</name>
<evidence type="ECO:0000256" key="2">
    <source>
        <dbReference type="ARBA" id="ARBA00007898"/>
    </source>
</evidence>
<evidence type="ECO:0000256" key="4">
    <source>
        <dbReference type="ARBA" id="ARBA00022729"/>
    </source>
</evidence>
<accession>A0A254T9T4</accession>
<evidence type="ECO:0000256" key="6">
    <source>
        <dbReference type="ARBA" id="ARBA00023251"/>
    </source>
</evidence>
<protein>
    <recommendedName>
        <fullName evidence="3">beta-lactamase</fullName>
        <ecNumber evidence="3">3.5.2.6</ecNumber>
    </recommendedName>
</protein>
<dbReference type="InterPro" id="IPR050515">
    <property type="entry name" value="Beta-lactam/transpept"/>
</dbReference>
<dbReference type="OrthoDB" id="9762883at2"/>
<evidence type="ECO:0000256" key="5">
    <source>
        <dbReference type="ARBA" id="ARBA00022801"/>
    </source>
</evidence>
<dbReference type="NCBIfam" id="NF012161">
    <property type="entry name" value="bla_class_D_main"/>
    <property type="match status" value="1"/>
</dbReference>
<dbReference type="Pfam" id="PF00905">
    <property type="entry name" value="Transpeptidase"/>
    <property type="match status" value="1"/>
</dbReference>
<feature type="signal peptide" evidence="7">
    <location>
        <begin position="1"/>
        <end position="21"/>
    </location>
</feature>
<dbReference type="EMBL" id="LSTO01000034">
    <property type="protein sequence ID" value="OWW18062.1"/>
    <property type="molecule type" value="Genomic_DNA"/>
</dbReference>
<dbReference type="PANTHER" id="PTHR30627">
    <property type="entry name" value="PEPTIDOGLYCAN D,D-TRANSPEPTIDASE"/>
    <property type="match status" value="1"/>
</dbReference>
<dbReference type="GO" id="GO:0071555">
    <property type="term" value="P:cell wall organization"/>
    <property type="evidence" value="ECO:0007669"/>
    <property type="project" value="TreeGrafter"/>
</dbReference>
<dbReference type="SUPFAM" id="SSF56601">
    <property type="entry name" value="beta-lactamase/transpeptidase-like"/>
    <property type="match status" value="1"/>
</dbReference>
<dbReference type="AlphaFoldDB" id="A0A254T9T4"/>
<keyword evidence="4 7" id="KW-0732">Signal</keyword>
<dbReference type="GO" id="GO:0008658">
    <property type="term" value="F:penicillin binding"/>
    <property type="evidence" value="ECO:0007669"/>
    <property type="project" value="InterPro"/>
</dbReference>
<keyword evidence="10" id="KW-1185">Reference proteome</keyword>
<dbReference type="Proteomes" id="UP000197535">
    <property type="component" value="Unassembled WGS sequence"/>
</dbReference>
<dbReference type="EC" id="3.5.2.6" evidence="3"/>
<evidence type="ECO:0000256" key="7">
    <source>
        <dbReference type="SAM" id="SignalP"/>
    </source>
</evidence>
<dbReference type="Gene3D" id="3.40.710.10">
    <property type="entry name" value="DD-peptidase/beta-lactamase superfamily"/>
    <property type="match status" value="1"/>
</dbReference>
<evidence type="ECO:0000313" key="10">
    <source>
        <dbReference type="Proteomes" id="UP000197535"/>
    </source>
</evidence>
<organism evidence="9 10">
    <name type="scientific">Noviherbaspirillum denitrificans</name>
    <dbReference type="NCBI Taxonomy" id="1968433"/>
    <lineage>
        <taxon>Bacteria</taxon>
        <taxon>Pseudomonadati</taxon>
        <taxon>Pseudomonadota</taxon>
        <taxon>Betaproteobacteria</taxon>
        <taxon>Burkholderiales</taxon>
        <taxon>Oxalobacteraceae</taxon>
        <taxon>Noviherbaspirillum</taxon>
    </lineage>
</organism>
<dbReference type="GO" id="GO:0005886">
    <property type="term" value="C:plasma membrane"/>
    <property type="evidence" value="ECO:0007669"/>
    <property type="project" value="TreeGrafter"/>
</dbReference>
<evidence type="ECO:0000256" key="3">
    <source>
        <dbReference type="ARBA" id="ARBA00012865"/>
    </source>
</evidence>
<keyword evidence="6" id="KW-0046">Antibiotic resistance</keyword>
<evidence type="ECO:0000259" key="8">
    <source>
        <dbReference type="Pfam" id="PF00905"/>
    </source>
</evidence>
<reference evidence="9 10" key="1">
    <citation type="submission" date="2016-02" db="EMBL/GenBank/DDBJ databases">
        <authorList>
            <person name="Wen L."/>
            <person name="He K."/>
            <person name="Yang H."/>
        </authorList>
    </citation>
    <scope>NUCLEOTIDE SEQUENCE [LARGE SCALE GENOMIC DNA]</scope>
    <source>
        <strain evidence="9 10">TSA40</strain>
    </source>
</reference>
<dbReference type="GO" id="GO:0008800">
    <property type="term" value="F:beta-lactamase activity"/>
    <property type="evidence" value="ECO:0007669"/>
    <property type="project" value="UniProtKB-EC"/>
</dbReference>
<dbReference type="PANTHER" id="PTHR30627:SF6">
    <property type="entry name" value="BETA-LACTAMASE YBXI-RELATED"/>
    <property type="match status" value="1"/>
</dbReference>
<dbReference type="GO" id="GO:0046677">
    <property type="term" value="P:response to antibiotic"/>
    <property type="evidence" value="ECO:0007669"/>
    <property type="project" value="UniProtKB-KW"/>
</dbReference>
<gene>
    <name evidence="9" type="ORF">AYR66_02735</name>
</gene>
<proteinExistence type="inferred from homology"/>
<sequence>MSRFLLPVFCGLLLATPVARAEDAVLAGLFTQAGVKGTIVITPLEGGEAFTHEDQRSGERVPVASTFKILNTLIGLEEQAISDSDEFKWDGISREIADWNHDQTLDSAFRTSCVWCFQHIARRVGAAKYEKYLTAITYGELKRPFEETTFWLDGSLKASATEQVDLLKQIYRRSLPFRSSSYDTLRRIMLVDQTPQYAIRAKTGWATSVSPQVGWYVGYVETKEKGTWFFALNLDAASQDALPLRQKITREALQAKGIIQ</sequence>
<keyword evidence="5" id="KW-0378">Hydrolase</keyword>
<comment type="similarity">
    <text evidence="2">Belongs to the class-D beta-lactamase family.</text>
</comment>
<dbReference type="InterPro" id="IPR001460">
    <property type="entry name" value="PCN-bd_Tpept"/>
</dbReference>
<comment type="catalytic activity">
    <reaction evidence="1">
        <text>a beta-lactam + H2O = a substituted beta-amino acid</text>
        <dbReference type="Rhea" id="RHEA:20401"/>
        <dbReference type="ChEBI" id="CHEBI:15377"/>
        <dbReference type="ChEBI" id="CHEBI:35627"/>
        <dbReference type="ChEBI" id="CHEBI:140347"/>
        <dbReference type="EC" id="3.5.2.6"/>
    </reaction>
</comment>
<feature type="chain" id="PRO_5012693767" description="beta-lactamase" evidence="7">
    <location>
        <begin position="22"/>
        <end position="260"/>
    </location>
</feature>